<dbReference type="GO" id="GO:0008113">
    <property type="term" value="F:peptide-methionine (S)-S-oxide reductase activity"/>
    <property type="evidence" value="ECO:0007669"/>
    <property type="project" value="UniProtKB-UniRule"/>
</dbReference>
<comment type="catalytic activity">
    <reaction evidence="2 4">
        <text>L-methionyl-[protein] + [thioredoxin]-disulfide + H2O = L-methionyl-(S)-S-oxide-[protein] + [thioredoxin]-dithiol</text>
        <dbReference type="Rhea" id="RHEA:14217"/>
        <dbReference type="Rhea" id="RHEA-COMP:10698"/>
        <dbReference type="Rhea" id="RHEA-COMP:10700"/>
        <dbReference type="Rhea" id="RHEA-COMP:12313"/>
        <dbReference type="Rhea" id="RHEA-COMP:12315"/>
        <dbReference type="ChEBI" id="CHEBI:15377"/>
        <dbReference type="ChEBI" id="CHEBI:16044"/>
        <dbReference type="ChEBI" id="CHEBI:29950"/>
        <dbReference type="ChEBI" id="CHEBI:44120"/>
        <dbReference type="ChEBI" id="CHEBI:50058"/>
        <dbReference type="EC" id="1.8.4.11"/>
    </reaction>
</comment>
<dbReference type="OrthoDB" id="4174719at2"/>
<dbReference type="HAMAP" id="MF_01401">
    <property type="entry name" value="MsrA"/>
    <property type="match status" value="1"/>
</dbReference>
<dbReference type="Gene3D" id="3.30.1060.10">
    <property type="entry name" value="Peptide methionine sulphoxide reductase MsrA"/>
    <property type="match status" value="1"/>
</dbReference>
<comment type="caution">
    <text evidence="6">The sequence shown here is derived from an EMBL/GenBank/DDBJ whole genome shotgun (WGS) entry which is preliminary data.</text>
</comment>
<keyword evidence="1 4" id="KW-0560">Oxidoreductase</keyword>
<dbReference type="RefSeq" id="WP_143410893.1">
    <property type="nucleotide sequence ID" value="NZ_VHSF01000002.1"/>
</dbReference>
<organism evidence="6 7">
    <name type="scientific">Christiangramia sabulilitoris</name>
    <dbReference type="NCBI Taxonomy" id="2583991"/>
    <lineage>
        <taxon>Bacteria</taxon>
        <taxon>Pseudomonadati</taxon>
        <taxon>Bacteroidota</taxon>
        <taxon>Flavobacteriia</taxon>
        <taxon>Flavobacteriales</taxon>
        <taxon>Flavobacteriaceae</taxon>
        <taxon>Christiangramia</taxon>
    </lineage>
</organism>
<accession>A0A550I3M0</accession>
<evidence type="ECO:0000256" key="1">
    <source>
        <dbReference type="ARBA" id="ARBA00023002"/>
    </source>
</evidence>
<dbReference type="EC" id="1.8.4.11" evidence="4"/>
<dbReference type="InterPro" id="IPR036509">
    <property type="entry name" value="Met_Sox_Rdtase_MsrA_sf"/>
</dbReference>
<evidence type="ECO:0000259" key="5">
    <source>
        <dbReference type="Pfam" id="PF01625"/>
    </source>
</evidence>
<reference evidence="6 7" key="1">
    <citation type="submission" date="2019-06" db="EMBL/GenBank/DDBJ databases">
        <title>Gramella sabulilitoris sp. nov., isolated from a marine sand.</title>
        <authorList>
            <person name="Yoon J.-H."/>
        </authorList>
    </citation>
    <scope>NUCLEOTIDE SEQUENCE [LARGE SCALE GENOMIC DNA]</scope>
    <source>
        <strain evidence="6 7">HSMS-1</strain>
    </source>
</reference>
<proteinExistence type="inferred from homology"/>
<dbReference type="AlphaFoldDB" id="A0A550I3M0"/>
<evidence type="ECO:0000313" key="7">
    <source>
        <dbReference type="Proteomes" id="UP000315131"/>
    </source>
</evidence>
<dbReference type="SUPFAM" id="SSF55068">
    <property type="entry name" value="Peptide methionine sulfoxide reductase"/>
    <property type="match status" value="1"/>
</dbReference>
<dbReference type="InterPro" id="IPR002569">
    <property type="entry name" value="Met_Sox_Rdtase_MsrA_dom"/>
</dbReference>
<feature type="active site" evidence="4">
    <location>
        <position position="54"/>
    </location>
</feature>
<feature type="domain" description="Peptide methionine sulphoxide reductase MsrA" evidence="5">
    <location>
        <begin position="47"/>
        <end position="196"/>
    </location>
</feature>
<dbReference type="PANTHER" id="PTHR43774">
    <property type="entry name" value="PEPTIDE METHIONINE SULFOXIDE REDUCTASE"/>
    <property type="match status" value="1"/>
</dbReference>
<keyword evidence="7" id="KW-1185">Reference proteome</keyword>
<name>A0A550I3M0_9FLAO</name>
<comment type="catalytic activity">
    <reaction evidence="3 4">
        <text>[thioredoxin]-disulfide + L-methionine + H2O = L-methionine (S)-S-oxide + [thioredoxin]-dithiol</text>
        <dbReference type="Rhea" id="RHEA:19993"/>
        <dbReference type="Rhea" id="RHEA-COMP:10698"/>
        <dbReference type="Rhea" id="RHEA-COMP:10700"/>
        <dbReference type="ChEBI" id="CHEBI:15377"/>
        <dbReference type="ChEBI" id="CHEBI:29950"/>
        <dbReference type="ChEBI" id="CHEBI:50058"/>
        <dbReference type="ChEBI" id="CHEBI:57844"/>
        <dbReference type="ChEBI" id="CHEBI:58772"/>
        <dbReference type="EC" id="1.8.4.11"/>
    </reaction>
</comment>
<dbReference type="NCBIfam" id="TIGR00401">
    <property type="entry name" value="msrA"/>
    <property type="match status" value="1"/>
</dbReference>
<dbReference type="GO" id="GO:0033744">
    <property type="term" value="F:L-methionine:thioredoxin-disulfide S-oxidoreductase activity"/>
    <property type="evidence" value="ECO:0007669"/>
    <property type="project" value="RHEA"/>
</dbReference>
<protein>
    <recommendedName>
        <fullName evidence="4">Peptide methionine sulfoxide reductase MsrA</fullName>
        <shortName evidence="4">Protein-methionine-S-oxide reductase</shortName>
        <ecNumber evidence="4">1.8.4.11</ecNumber>
    </recommendedName>
    <alternativeName>
        <fullName evidence="4">Peptide-methionine (S)-S-oxide reductase</fullName>
        <shortName evidence="4">Peptide Met(O) reductase</shortName>
    </alternativeName>
</protein>
<evidence type="ECO:0000256" key="3">
    <source>
        <dbReference type="ARBA" id="ARBA00048782"/>
    </source>
</evidence>
<gene>
    <name evidence="4 6" type="primary">msrA</name>
    <name evidence="6" type="ORF">FGM01_09265</name>
</gene>
<dbReference type="Proteomes" id="UP000315131">
    <property type="component" value="Unassembled WGS sequence"/>
</dbReference>
<dbReference type="PROSITE" id="PS51257">
    <property type="entry name" value="PROKAR_LIPOPROTEIN"/>
    <property type="match status" value="1"/>
</dbReference>
<dbReference type="PANTHER" id="PTHR43774:SF1">
    <property type="entry name" value="PEPTIDE METHIONINE SULFOXIDE REDUCTASE MSRA 2"/>
    <property type="match status" value="1"/>
</dbReference>
<dbReference type="EMBL" id="VHSF01000002">
    <property type="protein sequence ID" value="TRO65577.1"/>
    <property type="molecule type" value="Genomic_DNA"/>
</dbReference>
<evidence type="ECO:0000313" key="6">
    <source>
        <dbReference type="EMBL" id="TRO65577.1"/>
    </source>
</evidence>
<comment type="similarity">
    <text evidence="4">Belongs to the MsrA Met sulfoxide reductase family.</text>
</comment>
<sequence>MKFLLLNFISLIFLACGNQTKDNNSNPQKEIANAEPVEASSQNGLEKAYFASGCFWCVEAIYESVEGVEEAISGYSGGHTKNPTYKSSNTGRTGHAEAVEVIYDPEVVDFKTLVEIFFGSQDPTQVNGQGPDRGSQYRSIIFYQNEEQKNIIEEVKAKVAEKYDEPIAAEILPFQKFWKAEDYHQNYEKNNPNNPYIRNVSIPRLNRFKSKFPELLKENQHSNSSE</sequence>
<evidence type="ECO:0000256" key="4">
    <source>
        <dbReference type="HAMAP-Rule" id="MF_01401"/>
    </source>
</evidence>
<evidence type="ECO:0000256" key="2">
    <source>
        <dbReference type="ARBA" id="ARBA00047806"/>
    </source>
</evidence>
<dbReference type="Pfam" id="PF01625">
    <property type="entry name" value="PMSR"/>
    <property type="match status" value="1"/>
</dbReference>
<comment type="function">
    <text evidence="4">Has an important function as a repair enzyme for proteins that have been inactivated by oxidation. Catalyzes the reversible oxidation-reduction of methionine sulfoxide in proteins to methionine.</text>
</comment>